<dbReference type="InterPro" id="IPR025542">
    <property type="entry name" value="YacH"/>
</dbReference>
<dbReference type="GO" id="GO:0008270">
    <property type="term" value="F:zinc ion binding"/>
    <property type="evidence" value="ECO:0007669"/>
    <property type="project" value="TreeGrafter"/>
</dbReference>
<dbReference type="OrthoDB" id="9788704at2"/>
<dbReference type="GO" id="GO:0005507">
    <property type="term" value="F:copper ion binding"/>
    <property type="evidence" value="ECO:0007669"/>
    <property type="project" value="TreeGrafter"/>
</dbReference>
<dbReference type="PROSITE" id="PS50151">
    <property type="entry name" value="UVR"/>
    <property type="match status" value="1"/>
</dbReference>
<evidence type="ECO:0000259" key="2">
    <source>
        <dbReference type="PROSITE" id="PS50151"/>
    </source>
</evidence>
<gene>
    <name evidence="3" type="ORF">SAMN05444955_11541</name>
</gene>
<reference evidence="3 4" key="1">
    <citation type="submission" date="2016-10" db="EMBL/GenBank/DDBJ databases">
        <authorList>
            <person name="de Groot N.N."/>
        </authorList>
    </citation>
    <scope>NUCLEOTIDE SEQUENCE [LARGE SCALE GENOMIC DNA]</scope>
    <source>
        <strain evidence="3 4">DSM 46701</strain>
    </source>
</reference>
<dbReference type="EMBL" id="FOCQ01000015">
    <property type="protein sequence ID" value="SEN59598.1"/>
    <property type="molecule type" value="Genomic_DNA"/>
</dbReference>
<dbReference type="GO" id="GO:1990170">
    <property type="term" value="P:stress response to cadmium ion"/>
    <property type="evidence" value="ECO:0007669"/>
    <property type="project" value="TreeGrafter"/>
</dbReference>
<dbReference type="GO" id="GO:0046870">
    <property type="term" value="F:cadmium ion binding"/>
    <property type="evidence" value="ECO:0007669"/>
    <property type="project" value="TreeGrafter"/>
</dbReference>
<keyword evidence="1" id="KW-0175">Coiled coil</keyword>
<dbReference type="SUPFAM" id="SSF46600">
    <property type="entry name" value="C-terminal UvrC-binding domain of UvrB"/>
    <property type="match status" value="1"/>
</dbReference>
<keyword evidence="4" id="KW-1185">Reference proteome</keyword>
<dbReference type="PIRSF" id="PIRSF015034">
    <property type="entry name" value="YacH"/>
    <property type="match status" value="1"/>
</dbReference>
<dbReference type="GO" id="GO:0016301">
    <property type="term" value="F:kinase activity"/>
    <property type="evidence" value="ECO:0007669"/>
    <property type="project" value="UniProtKB-KW"/>
</dbReference>
<dbReference type="GO" id="GO:0050897">
    <property type="term" value="F:cobalt ion binding"/>
    <property type="evidence" value="ECO:0007669"/>
    <property type="project" value="TreeGrafter"/>
</dbReference>
<accession>A0A1H8HV76</accession>
<dbReference type="Pfam" id="PF02151">
    <property type="entry name" value="UVR"/>
    <property type="match status" value="1"/>
</dbReference>
<dbReference type="STRING" id="1173111.SAMN05444955_11541"/>
<evidence type="ECO:0000256" key="1">
    <source>
        <dbReference type="SAM" id="Coils"/>
    </source>
</evidence>
<dbReference type="InterPro" id="IPR036876">
    <property type="entry name" value="UVR_dom_sf"/>
</dbReference>
<dbReference type="InterPro" id="IPR001943">
    <property type="entry name" value="UVR_dom"/>
</dbReference>
<proteinExistence type="predicted"/>
<feature type="domain" description="UVR" evidence="2">
    <location>
        <begin position="139"/>
        <end position="174"/>
    </location>
</feature>
<dbReference type="PANTHER" id="PTHR38430">
    <property type="entry name" value="PROTEIN-ARGININE KINASE ACTIVATOR PROTEIN"/>
    <property type="match status" value="1"/>
</dbReference>
<protein>
    <submittedName>
        <fullName evidence="3">Protein arginine kinase activator</fullName>
    </submittedName>
</protein>
<sequence length="177" mass="20240">MLCPECGKRPATLHYTKIVNGHKSEFHLCEVCAQEKGEYMQMPGFENGFSFHQLLSGLLNFDASPSEPGGHGGAPKPHIHRCPTCGLTYNQFSKIGRFGCADCYKTFRDRLVPLLRRVHGHASHRGKIPERTKGELKLRRELERLKEELALRVQAEEFEEAARLRDQIRSLQEKLEK</sequence>
<dbReference type="Proteomes" id="UP000199695">
    <property type="component" value="Unassembled WGS sequence"/>
</dbReference>
<dbReference type="PANTHER" id="PTHR38430:SF1">
    <property type="entry name" value="PROTEIN-ARGININE KINASE ACTIVATOR PROTEIN"/>
    <property type="match status" value="1"/>
</dbReference>
<keyword evidence="3" id="KW-0808">Transferase</keyword>
<dbReference type="AlphaFoldDB" id="A0A1H8HV76"/>
<keyword evidence="3" id="KW-0418">Kinase</keyword>
<name>A0A1H8HV76_9BACL</name>
<feature type="coiled-coil region" evidence="1">
    <location>
        <begin position="139"/>
        <end position="174"/>
    </location>
</feature>
<evidence type="ECO:0000313" key="4">
    <source>
        <dbReference type="Proteomes" id="UP000199695"/>
    </source>
</evidence>
<dbReference type="GO" id="GO:1990169">
    <property type="term" value="P:stress response to copper ion"/>
    <property type="evidence" value="ECO:0007669"/>
    <property type="project" value="TreeGrafter"/>
</dbReference>
<dbReference type="Gene3D" id="4.10.860.10">
    <property type="entry name" value="UVR domain"/>
    <property type="match status" value="1"/>
</dbReference>
<organism evidence="3 4">
    <name type="scientific">Lihuaxuella thermophila</name>
    <dbReference type="NCBI Taxonomy" id="1173111"/>
    <lineage>
        <taxon>Bacteria</taxon>
        <taxon>Bacillati</taxon>
        <taxon>Bacillota</taxon>
        <taxon>Bacilli</taxon>
        <taxon>Bacillales</taxon>
        <taxon>Thermoactinomycetaceae</taxon>
        <taxon>Lihuaxuella</taxon>
    </lineage>
</organism>
<evidence type="ECO:0000313" key="3">
    <source>
        <dbReference type="EMBL" id="SEN59598.1"/>
    </source>
</evidence>